<dbReference type="SUPFAM" id="SSF53850">
    <property type="entry name" value="Periplasmic binding protein-like II"/>
    <property type="match status" value="1"/>
</dbReference>
<gene>
    <name evidence="2" type="ORF">C882_4315</name>
</gene>
<evidence type="ECO:0000313" key="3">
    <source>
        <dbReference type="Proteomes" id="UP000009881"/>
    </source>
</evidence>
<dbReference type="NCBIfam" id="TIGR02122">
    <property type="entry name" value="TRAP_TAXI"/>
    <property type="match status" value="1"/>
</dbReference>
<dbReference type="InterPro" id="IPR006311">
    <property type="entry name" value="TAT_signal"/>
</dbReference>
<dbReference type="Gene3D" id="3.40.190.10">
    <property type="entry name" value="Periplasmic binding protein-like II"/>
    <property type="match status" value="2"/>
</dbReference>
<dbReference type="PATRIC" id="fig|1238182.3.peg.1977"/>
<dbReference type="eggNOG" id="COG2358">
    <property type="taxonomic scope" value="Bacteria"/>
</dbReference>
<dbReference type="PROSITE" id="PS51318">
    <property type="entry name" value="TAT"/>
    <property type="match status" value="1"/>
</dbReference>
<dbReference type="Pfam" id="PF16868">
    <property type="entry name" value="NMT1_3"/>
    <property type="match status" value="1"/>
</dbReference>
<protein>
    <submittedName>
        <fullName evidence="2">TRAP transporter solute receptor, TAXI family</fullName>
    </submittedName>
</protein>
<feature type="region of interest" description="Disordered" evidence="1">
    <location>
        <begin position="321"/>
        <end position="345"/>
    </location>
</feature>
<keyword evidence="2" id="KW-0675">Receptor</keyword>
<name>K9HPD1_9PROT</name>
<feature type="compositionally biased region" description="Basic and acidic residues" evidence="1">
    <location>
        <begin position="326"/>
        <end position="335"/>
    </location>
</feature>
<comment type="caution">
    <text evidence="2">The sequence shown here is derived from an EMBL/GenBank/DDBJ whole genome shotgun (WGS) entry which is preliminary data.</text>
</comment>
<dbReference type="CDD" id="cd13520">
    <property type="entry name" value="PBP2_TAXI_TRAP"/>
    <property type="match status" value="1"/>
</dbReference>
<dbReference type="Proteomes" id="UP000009881">
    <property type="component" value="Unassembled WGS sequence"/>
</dbReference>
<sequence length="366" mass="38245">MHRDSRPPRHAPRRIGLARRAVLAVLAVAAALVVLGPDGRAQQPPEDVTVLRIATGPTGGTYFPIGGLIANAISNPPGSRPCDRGGSCGVPGLIAAAVSTSGSVVNVQSLKAGTADMALVQADVGFWAWSAEGIYSGGEAVENLRALARLYPESIHLVARTGSGIESVADLKGKRVSVGEKGSGTLVEARLILNAHGLKLNDVKPAYIRPGPSADRLADDELDAFFFVGGAPIQAIADLAERDEITLVPIDGQAADKLAGVFPYLTHNVIPADTYPNQTRAIATLAVGAVLLTTAEMSDEMAYAITKSLWHPTSLELYRSGHPGGRKLDPSRADDDTGVPLHPGAKRFYDERARIAAEETAPVAGP</sequence>
<dbReference type="InterPro" id="IPR011852">
    <property type="entry name" value="TRAP_TAXI"/>
</dbReference>
<dbReference type="STRING" id="1238182.C882_4315"/>
<dbReference type="RefSeq" id="WP_009540423.1">
    <property type="nucleotide sequence ID" value="NZ_ANHY01000008.1"/>
</dbReference>
<keyword evidence="3" id="KW-1185">Reference proteome</keyword>
<reference evidence="2 3" key="1">
    <citation type="journal article" date="2013" name="Genome Announc.">
        <title>Draft Genome Sequence of an Alphaproteobacterium, Caenispirillum salinarum AK4(T), Isolated from a Solar Saltern.</title>
        <authorList>
            <person name="Khatri I."/>
            <person name="Singh A."/>
            <person name="Korpole S."/>
            <person name="Pinnaka A.K."/>
            <person name="Subramanian S."/>
        </authorList>
    </citation>
    <scope>NUCLEOTIDE SEQUENCE [LARGE SCALE GENOMIC DNA]</scope>
    <source>
        <strain evidence="2 3">AK4</strain>
    </source>
</reference>
<evidence type="ECO:0000256" key="1">
    <source>
        <dbReference type="SAM" id="MobiDB-lite"/>
    </source>
</evidence>
<dbReference type="AlphaFoldDB" id="K9HPD1"/>
<dbReference type="EMBL" id="ANHY01000008">
    <property type="protein sequence ID" value="EKV30356.1"/>
    <property type="molecule type" value="Genomic_DNA"/>
</dbReference>
<organism evidence="2 3">
    <name type="scientific">Caenispirillum salinarum AK4</name>
    <dbReference type="NCBI Taxonomy" id="1238182"/>
    <lineage>
        <taxon>Bacteria</taxon>
        <taxon>Pseudomonadati</taxon>
        <taxon>Pseudomonadota</taxon>
        <taxon>Alphaproteobacteria</taxon>
        <taxon>Rhodospirillales</taxon>
        <taxon>Novispirillaceae</taxon>
        <taxon>Caenispirillum</taxon>
    </lineage>
</organism>
<proteinExistence type="predicted"/>
<accession>K9HPD1</accession>
<evidence type="ECO:0000313" key="2">
    <source>
        <dbReference type="EMBL" id="EKV30356.1"/>
    </source>
</evidence>
<dbReference type="PANTHER" id="PTHR42941">
    <property type="entry name" value="SLL1037 PROTEIN"/>
    <property type="match status" value="1"/>
</dbReference>
<dbReference type="PANTHER" id="PTHR42941:SF1">
    <property type="entry name" value="SLL1037 PROTEIN"/>
    <property type="match status" value="1"/>
</dbReference>